<reference evidence="5" key="1">
    <citation type="submission" date="2017-02" db="EMBL/GenBank/DDBJ databases">
        <authorList>
            <person name="Tafer H."/>
            <person name="Lopandic K."/>
        </authorList>
    </citation>
    <scope>NUCLEOTIDE SEQUENCE [LARGE SCALE GENOMIC DNA]</scope>
    <source>
        <strain evidence="5">CBS 366.77</strain>
    </source>
</reference>
<dbReference type="EMBL" id="MVGC01000251">
    <property type="protein sequence ID" value="RJE21114.1"/>
    <property type="molecule type" value="Genomic_DNA"/>
</dbReference>
<protein>
    <submittedName>
        <fullName evidence="4">Uncharacterized protein</fullName>
    </submittedName>
</protein>
<keyword evidence="2" id="KW-1133">Transmembrane helix</keyword>
<proteinExistence type="predicted"/>
<keyword evidence="3" id="KW-0732">Signal</keyword>
<name>A0A3A2ZP03_9EURO</name>
<gene>
    <name evidence="4" type="ORF">PHISCL_06548</name>
</gene>
<feature type="compositionally biased region" description="Polar residues" evidence="1">
    <location>
        <begin position="209"/>
        <end position="220"/>
    </location>
</feature>
<keyword evidence="2" id="KW-0812">Transmembrane</keyword>
<sequence length="270" mass="28386">MKTTLLPILLTLLAQSTAWVFVYRNASNDATSTHSLEERPCQKIDQSAGHEFQWDAQGGPWCIYLYKDSNCTEGGGWECNGRDWQADSSTNLLSFEVQHRPPGYSDPALSTSATASPTAAPNATITITSTPVPVNGRKPLSDGGIAGVVIGVVAGVVLFAILGFFLGRKRGRAQGGNAITGADEQGNSNTGLQNGAAVAAAAAEENKDATSPMSQTQIVSPESPPVQAAEQTYRPPGSRMVELVGNNGTSELSDSNRVMELEGNSVKPHV</sequence>
<evidence type="ECO:0000256" key="2">
    <source>
        <dbReference type="SAM" id="Phobius"/>
    </source>
</evidence>
<accession>A0A3A2ZP03</accession>
<keyword evidence="5" id="KW-1185">Reference proteome</keyword>
<dbReference type="STRING" id="2070753.A0A3A2ZP03"/>
<dbReference type="Proteomes" id="UP000266188">
    <property type="component" value="Unassembled WGS sequence"/>
</dbReference>
<evidence type="ECO:0000313" key="4">
    <source>
        <dbReference type="EMBL" id="RJE21114.1"/>
    </source>
</evidence>
<evidence type="ECO:0000256" key="1">
    <source>
        <dbReference type="SAM" id="MobiDB-lite"/>
    </source>
</evidence>
<dbReference type="OrthoDB" id="4505626at2759"/>
<feature type="chain" id="PRO_5017338891" evidence="3">
    <location>
        <begin position="19"/>
        <end position="270"/>
    </location>
</feature>
<evidence type="ECO:0000313" key="5">
    <source>
        <dbReference type="Proteomes" id="UP000266188"/>
    </source>
</evidence>
<feature type="region of interest" description="Disordered" evidence="1">
    <location>
        <begin position="201"/>
        <end position="270"/>
    </location>
</feature>
<dbReference type="AlphaFoldDB" id="A0A3A2ZP03"/>
<organism evidence="4 5">
    <name type="scientific">Aspergillus sclerotialis</name>
    <dbReference type="NCBI Taxonomy" id="2070753"/>
    <lineage>
        <taxon>Eukaryota</taxon>
        <taxon>Fungi</taxon>
        <taxon>Dikarya</taxon>
        <taxon>Ascomycota</taxon>
        <taxon>Pezizomycotina</taxon>
        <taxon>Eurotiomycetes</taxon>
        <taxon>Eurotiomycetidae</taxon>
        <taxon>Eurotiales</taxon>
        <taxon>Aspergillaceae</taxon>
        <taxon>Aspergillus</taxon>
        <taxon>Aspergillus subgen. Polypaecilum</taxon>
    </lineage>
</organism>
<evidence type="ECO:0000256" key="3">
    <source>
        <dbReference type="SAM" id="SignalP"/>
    </source>
</evidence>
<feature type="transmembrane region" description="Helical" evidence="2">
    <location>
        <begin position="145"/>
        <end position="166"/>
    </location>
</feature>
<keyword evidence="2" id="KW-0472">Membrane</keyword>
<feature type="compositionally biased region" description="Polar residues" evidence="1">
    <location>
        <begin position="246"/>
        <end position="256"/>
    </location>
</feature>
<comment type="caution">
    <text evidence="4">The sequence shown here is derived from an EMBL/GenBank/DDBJ whole genome shotgun (WGS) entry which is preliminary data.</text>
</comment>
<feature type="signal peptide" evidence="3">
    <location>
        <begin position="1"/>
        <end position="18"/>
    </location>
</feature>